<dbReference type="Proteomes" id="UP000583929">
    <property type="component" value="Unassembled WGS sequence"/>
</dbReference>
<gene>
    <name evidence="8" type="ORF">G4B88_007251</name>
</gene>
<evidence type="ECO:0000256" key="6">
    <source>
        <dbReference type="ARBA" id="ARBA00023274"/>
    </source>
</evidence>
<dbReference type="InterPro" id="IPR022885">
    <property type="entry name" value="NDH1_su_D/H"/>
</dbReference>
<evidence type="ECO:0000256" key="4">
    <source>
        <dbReference type="ARBA" id="ARBA00022980"/>
    </source>
</evidence>
<dbReference type="AlphaFoldDB" id="A0A7J6FRF6"/>
<organism evidence="8 9">
    <name type="scientific">Cannabis sativa</name>
    <name type="common">Hemp</name>
    <name type="synonym">Marijuana</name>
    <dbReference type="NCBI Taxonomy" id="3483"/>
    <lineage>
        <taxon>Eukaryota</taxon>
        <taxon>Viridiplantae</taxon>
        <taxon>Streptophyta</taxon>
        <taxon>Embryophyta</taxon>
        <taxon>Tracheophyta</taxon>
        <taxon>Spermatophyta</taxon>
        <taxon>Magnoliopsida</taxon>
        <taxon>eudicotyledons</taxon>
        <taxon>Gunneridae</taxon>
        <taxon>Pentapetalae</taxon>
        <taxon>rosids</taxon>
        <taxon>fabids</taxon>
        <taxon>Rosales</taxon>
        <taxon>Cannabaceae</taxon>
        <taxon>Cannabis</taxon>
    </lineage>
</organism>
<keyword evidence="6" id="KW-0687">Ribonucleoprotein</keyword>
<dbReference type="SUPFAM" id="SSF50104">
    <property type="entry name" value="Translation proteins SH3-like domain"/>
    <property type="match status" value="1"/>
</dbReference>
<dbReference type="GO" id="GO:0016651">
    <property type="term" value="F:oxidoreductase activity, acting on NAD(P)H"/>
    <property type="evidence" value="ECO:0007669"/>
    <property type="project" value="InterPro"/>
</dbReference>
<dbReference type="GO" id="GO:1990904">
    <property type="term" value="C:ribonucleoprotein complex"/>
    <property type="evidence" value="ECO:0007669"/>
    <property type="project" value="UniProtKB-KW"/>
</dbReference>
<feature type="domain" description="Large ribosomal subunit protein uL2 C-terminal" evidence="7">
    <location>
        <begin position="1"/>
        <end position="104"/>
    </location>
</feature>
<comment type="caution">
    <text evidence="8">The sequence shown here is derived from an EMBL/GenBank/DDBJ whole genome shotgun (WGS) entry which is preliminary data.</text>
</comment>
<accession>A0A7J6FRF6</accession>
<dbReference type="PANTHER" id="PTHR11993">
    <property type="entry name" value="NADH-UBIQUINONE OXIDOREDUCTASE 49 KDA SUBUNIT"/>
    <property type="match status" value="1"/>
</dbReference>
<proteinExistence type="inferred from homology"/>
<name>A0A7J6FRF6_CANSA</name>
<evidence type="ECO:0000256" key="5">
    <source>
        <dbReference type="ARBA" id="ARBA00023027"/>
    </source>
</evidence>
<dbReference type="Pfam" id="PF03947">
    <property type="entry name" value="Ribosomal_L2_C"/>
    <property type="match status" value="1"/>
</dbReference>
<dbReference type="InterPro" id="IPR029014">
    <property type="entry name" value="NiFe-Hase_large"/>
</dbReference>
<dbReference type="InterPro" id="IPR008991">
    <property type="entry name" value="Translation_prot_SH3-like_sf"/>
</dbReference>
<comment type="similarity">
    <text evidence="2">Belongs to the complex I 49 kDa subunit family.</text>
</comment>
<evidence type="ECO:0000313" key="8">
    <source>
        <dbReference type="EMBL" id="KAF4373238.1"/>
    </source>
</evidence>
<sequence length="143" mass="15553">MPLGTTIHNIEITLGKGGQLARAAGAVAKLIAKEGKLADTIETSVTLALDVLKMGTIGPDEFNNRRLLALLKGSGVCWDLRRAASYDVYDQLGFDVPVSTKGDCYDRYCIRIEEMRQSVQIIVASCCRYLSWSRATEGPSPGE</sequence>
<evidence type="ECO:0000256" key="1">
    <source>
        <dbReference type="ARBA" id="ARBA00005636"/>
    </source>
</evidence>
<reference evidence="8 9" key="1">
    <citation type="journal article" date="2020" name="bioRxiv">
        <title>Sequence and annotation of 42 cannabis genomes reveals extensive copy number variation in cannabinoid synthesis and pathogen resistance genes.</title>
        <authorList>
            <person name="Mckernan K.J."/>
            <person name="Helbert Y."/>
            <person name="Kane L.T."/>
            <person name="Ebling H."/>
            <person name="Zhang L."/>
            <person name="Liu B."/>
            <person name="Eaton Z."/>
            <person name="Mclaughlin S."/>
            <person name="Kingan S."/>
            <person name="Baybayan P."/>
            <person name="Concepcion G."/>
            <person name="Jordan M."/>
            <person name="Riva A."/>
            <person name="Barbazuk W."/>
            <person name="Harkins T."/>
        </authorList>
    </citation>
    <scope>NUCLEOTIDE SEQUENCE [LARGE SCALE GENOMIC DNA]</scope>
    <source>
        <strain evidence="9">cv. Jamaican Lion 4</strain>
        <tissue evidence="8">Leaf</tissue>
    </source>
</reference>
<keyword evidence="3" id="KW-1278">Translocase</keyword>
<evidence type="ECO:0000259" key="7">
    <source>
        <dbReference type="SMART" id="SM01382"/>
    </source>
</evidence>
<dbReference type="GO" id="GO:0006412">
    <property type="term" value="P:translation"/>
    <property type="evidence" value="ECO:0007669"/>
    <property type="project" value="InterPro"/>
</dbReference>
<keyword evidence="9" id="KW-1185">Reference proteome</keyword>
<dbReference type="GO" id="GO:0006120">
    <property type="term" value="P:mitochondrial electron transport, NADH to ubiquinone"/>
    <property type="evidence" value="ECO:0007669"/>
    <property type="project" value="TreeGrafter"/>
</dbReference>
<evidence type="ECO:0000256" key="2">
    <source>
        <dbReference type="ARBA" id="ARBA00005769"/>
    </source>
</evidence>
<dbReference type="GO" id="GO:0005739">
    <property type="term" value="C:mitochondrion"/>
    <property type="evidence" value="ECO:0007669"/>
    <property type="project" value="GOC"/>
</dbReference>
<dbReference type="SUPFAM" id="SSF56762">
    <property type="entry name" value="HydB/Nqo4-like"/>
    <property type="match status" value="1"/>
</dbReference>
<dbReference type="GO" id="GO:0048038">
    <property type="term" value="F:quinone binding"/>
    <property type="evidence" value="ECO:0007669"/>
    <property type="project" value="InterPro"/>
</dbReference>
<keyword evidence="5" id="KW-0520">NAD</keyword>
<dbReference type="GO" id="GO:0005840">
    <property type="term" value="C:ribosome"/>
    <property type="evidence" value="ECO:0007669"/>
    <property type="project" value="UniProtKB-KW"/>
</dbReference>
<evidence type="ECO:0000256" key="3">
    <source>
        <dbReference type="ARBA" id="ARBA00022967"/>
    </source>
</evidence>
<dbReference type="InterPro" id="IPR001135">
    <property type="entry name" value="NADH_Q_OxRdtase_suD"/>
</dbReference>
<dbReference type="Gene3D" id="1.10.645.10">
    <property type="entry name" value="Cytochrome-c3 Hydrogenase, chain B"/>
    <property type="match status" value="1"/>
</dbReference>
<dbReference type="InterPro" id="IPR022669">
    <property type="entry name" value="Ribosomal_uL2_C"/>
</dbReference>
<protein>
    <recommendedName>
        <fullName evidence="7">Large ribosomal subunit protein uL2 C-terminal domain-containing protein</fullName>
    </recommendedName>
</protein>
<keyword evidence="4" id="KW-0689">Ribosomal protein</keyword>
<dbReference type="EMBL" id="JAATIQ010000180">
    <property type="protein sequence ID" value="KAF4373238.1"/>
    <property type="molecule type" value="Genomic_DNA"/>
</dbReference>
<dbReference type="SMART" id="SM01382">
    <property type="entry name" value="Ribosomal_L2_C"/>
    <property type="match status" value="1"/>
</dbReference>
<dbReference type="PANTHER" id="PTHR11993:SF10">
    <property type="entry name" value="NADH DEHYDROGENASE [UBIQUINONE] IRON-SULFUR PROTEIN 2, MITOCHONDRIAL"/>
    <property type="match status" value="1"/>
</dbReference>
<evidence type="ECO:0000313" key="9">
    <source>
        <dbReference type="Proteomes" id="UP000583929"/>
    </source>
</evidence>
<dbReference type="Pfam" id="PF00346">
    <property type="entry name" value="Complex1_49kDa"/>
    <property type="match status" value="1"/>
</dbReference>
<comment type="similarity">
    <text evidence="1">Belongs to the universal ribosomal protein uL2 family.</text>
</comment>
<dbReference type="GO" id="GO:0051287">
    <property type="term" value="F:NAD binding"/>
    <property type="evidence" value="ECO:0007669"/>
    <property type="project" value="InterPro"/>
</dbReference>
<dbReference type="GO" id="GO:0003735">
    <property type="term" value="F:structural constituent of ribosome"/>
    <property type="evidence" value="ECO:0007669"/>
    <property type="project" value="InterPro"/>
</dbReference>